<gene>
    <name evidence="2" type="ORF">HaLaN_31419</name>
</gene>
<dbReference type="Proteomes" id="UP000485058">
    <property type="component" value="Unassembled WGS sequence"/>
</dbReference>
<reference evidence="2 3" key="1">
    <citation type="submission" date="2020-02" db="EMBL/GenBank/DDBJ databases">
        <title>Draft genome sequence of Haematococcus lacustris strain NIES-144.</title>
        <authorList>
            <person name="Morimoto D."/>
            <person name="Nakagawa S."/>
            <person name="Yoshida T."/>
            <person name="Sawayama S."/>
        </authorList>
    </citation>
    <scope>NUCLEOTIDE SEQUENCE [LARGE SCALE GENOMIC DNA]</scope>
    <source>
        <strain evidence="2 3">NIES-144</strain>
    </source>
</reference>
<feature type="compositionally biased region" description="Low complexity" evidence="1">
    <location>
        <begin position="112"/>
        <end position="123"/>
    </location>
</feature>
<feature type="non-terminal residue" evidence="2">
    <location>
        <position position="1"/>
    </location>
</feature>
<evidence type="ECO:0000256" key="1">
    <source>
        <dbReference type="SAM" id="MobiDB-lite"/>
    </source>
</evidence>
<organism evidence="2 3">
    <name type="scientific">Haematococcus lacustris</name>
    <name type="common">Green alga</name>
    <name type="synonym">Haematococcus pluvialis</name>
    <dbReference type="NCBI Taxonomy" id="44745"/>
    <lineage>
        <taxon>Eukaryota</taxon>
        <taxon>Viridiplantae</taxon>
        <taxon>Chlorophyta</taxon>
        <taxon>core chlorophytes</taxon>
        <taxon>Chlorophyceae</taxon>
        <taxon>CS clade</taxon>
        <taxon>Chlamydomonadales</taxon>
        <taxon>Haematococcaceae</taxon>
        <taxon>Haematococcus</taxon>
    </lineage>
</organism>
<feature type="region of interest" description="Disordered" evidence="1">
    <location>
        <begin position="111"/>
        <end position="130"/>
    </location>
</feature>
<feature type="non-terminal residue" evidence="2">
    <location>
        <position position="130"/>
    </location>
</feature>
<comment type="caution">
    <text evidence="2">The sequence shown here is derived from an EMBL/GenBank/DDBJ whole genome shotgun (WGS) entry which is preliminary data.</text>
</comment>
<keyword evidence="3" id="KW-1185">Reference proteome</keyword>
<evidence type="ECO:0000313" key="2">
    <source>
        <dbReference type="EMBL" id="GFH32232.1"/>
    </source>
</evidence>
<sequence>MSHASTTRGGAPIQPGGAAAVSVACSIQLTASAALPLRDAILETTAYRVYWPDAHPLVPLVMPLGRAQQQRTQALAQLSALEPTPPPPGPCLDVITSIDLSTLRGKLQALKASSAAPATPSDPVHQPASP</sequence>
<name>A0A6A0AHT2_HAELA</name>
<evidence type="ECO:0000313" key="3">
    <source>
        <dbReference type="Proteomes" id="UP000485058"/>
    </source>
</evidence>
<protein>
    <submittedName>
        <fullName evidence="2">Uncharacterized protein</fullName>
    </submittedName>
</protein>
<dbReference type="AlphaFoldDB" id="A0A6A0AHT2"/>
<dbReference type="EMBL" id="BLLF01006414">
    <property type="protein sequence ID" value="GFH32232.1"/>
    <property type="molecule type" value="Genomic_DNA"/>
</dbReference>
<accession>A0A6A0AHT2</accession>
<proteinExistence type="predicted"/>